<dbReference type="EMBL" id="JARYMX010000001">
    <property type="protein sequence ID" value="KAJ9567019.1"/>
    <property type="molecule type" value="Genomic_DNA"/>
</dbReference>
<feature type="region of interest" description="Disordered" evidence="1">
    <location>
        <begin position="23"/>
        <end position="45"/>
    </location>
</feature>
<dbReference type="Proteomes" id="UP001172457">
    <property type="component" value="Chromosome 1"/>
</dbReference>
<sequence>MGPSIEIVMGWVPVCRNAINEVKGKKKEKQDDDKALRNDVNIGSNEPIDIDEMEEAFGSIGSKPPRSFGPMDRFATMTKFEGKRKQQDDLSSVVRKEMMIRAKEYICGWAYECAIPFHAFERDSFKRAAEAIGQYGPRLPPPTRYEMGDI</sequence>
<comment type="caution">
    <text evidence="2">The sequence shown here is derived from an EMBL/GenBank/DDBJ whole genome shotgun (WGS) entry which is preliminary data.</text>
</comment>
<protein>
    <submittedName>
        <fullName evidence="2">Uncharacterized protein</fullName>
    </submittedName>
</protein>
<organism evidence="2 3">
    <name type="scientific">Centaurea solstitialis</name>
    <name type="common">yellow star-thistle</name>
    <dbReference type="NCBI Taxonomy" id="347529"/>
    <lineage>
        <taxon>Eukaryota</taxon>
        <taxon>Viridiplantae</taxon>
        <taxon>Streptophyta</taxon>
        <taxon>Embryophyta</taxon>
        <taxon>Tracheophyta</taxon>
        <taxon>Spermatophyta</taxon>
        <taxon>Magnoliopsida</taxon>
        <taxon>eudicotyledons</taxon>
        <taxon>Gunneridae</taxon>
        <taxon>Pentapetalae</taxon>
        <taxon>asterids</taxon>
        <taxon>campanulids</taxon>
        <taxon>Asterales</taxon>
        <taxon>Asteraceae</taxon>
        <taxon>Carduoideae</taxon>
        <taxon>Cardueae</taxon>
        <taxon>Centaureinae</taxon>
        <taxon>Centaurea</taxon>
    </lineage>
</organism>
<keyword evidence="3" id="KW-1185">Reference proteome</keyword>
<accession>A0AA38WV24</accession>
<evidence type="ECO:0000256" key="1">
    <source>
        <dbReference type="SAM" id="MobiDB-lite"/>
    </source>
</evidence>
<name>A0AA38WV24_9ASTR</name>
<feature type="compositionally biased region" description="Basic and acidic residues" evidence="1">
    <location>
        <begin position="28"/>
        <end position="37"/>
    </location>
</feature>
<dbReference type="AlphaFoldDB" id="A0AA38WV24"/>
<gene>
    <name evidence="2" type="ORF">OSB04_002985</name>
</gene>
<evidence type="ECO:0000313" key="3">
    <source>
        <dbReference type="Proteomes" id="UP001172457"/>
    </source>
</evidence>
<reference evidence="2" key="1">
    <citation type="submission" date="2023-03" db="EMBL/GenBank/DDBJ databases">
        <title>Chromosome-scale reference genome and RAD-based genetic map of yellow starthistle (Centaurea solstitialis) reveal putative structural variation and QTLs associated with invader traits.</title>
        <authorList>
            <person name="Reatini B."/>
            <person name="Cang F.A."/>
            <person name="Jiang Q."/>
            <person name="Mckibben M.T.W."/>
            <person name="Barker M.S."/>
            <person name="Rieseberg L.H."/>
            <person name="Dlugosch K.M."/>
        </authorList>
    </citation>
    <scope>NUCLEOTIDE SEQUENCE</scope>
    <source>
        <strain evidence="2">CAN-66</strain>
        <tissue evidence="2">Leaf</tissue>
    </source>
</reference>
<evidence type="ECO:0000313" key="2">
    <source>
        <dbReference type="EMBL" id="KAJ9567019.1"/>
    </source>
</evidence>
<proteinExistence type="predicted"/>